<evidence type="ECO:0000313" key="3">
    <source>
        <dbReference type="EMBL" id="KOS18566.1"/>
    </source>
</evidence>
<organism evidence="3 4">
    <name type="scientific">Escovopsis weberi</name>
    <dbReference type="NCBI Taxonomy" id="150374"/>
    <lineage>
        <taxon>Eukaryota</taxon>
        <taxon>Fungi</taxon>
        <taxon>Dikarya</taxon>
        <taxon>Ascomycota</taxon>
        <taxon>Pezizomycotina</taxon>
        <taxon>Sordariomycetes</taxon>
        <taxon>Hypocreomycetidae</taxon>
        <taxon>Hypocreales</taxon>
        <taxon>Hypocreaceae</taxon>
        <taxon>Escovopsis</taxon>
    </lineage>
</organism>
<comment type="caution">
    <text evidence="3">The sequence shown here is derived from an EMBL/GenBank/DDBJ whole genome shotgun (WGS) entry which is preliminary data.</text>
</comment>
<dbReference type="EMBL" id="LGSR01000020">
    <property type="protein sequence ID" value="KOS18566.1"/>
    <property type="molecule type" value="Genomic_DNA"/>
</dbReference>
<feature type="signal peptide" evidence="1">
    <location>
        <begin position="1"/>
        <end position="31"/>
    </location>
</feature>
<dbReference type="GO" id="GO:0004553">
    <property type="term" value="F:hydrolase activity, hydrolyzing O-glycosyl compounds"/>
    <property type="evidence" value="ECO:0007669"/>
    <property type="project" value="InterPro"/>
</dbReference>
<dbReference type="GO" id="GO:0005975">
    <property type="term" value="P:carbohydrate metabolic process"/>
    <property type="evidence" value="ECO:0007669"/>
    <property type="project" value="InterPro"/>
</dbReference>
<dbReference type="PANTHER" id="PTHR38121">
    <property type="entry name" value="GH16 DOMAIN-CONTAINING PROTEIN"/>
    <property type="match status" value="1"/>
</dbReference>
<proteinExistence type="predicted"/>
<feature type="chain" id="PRO_5005818687" evidence="1">
    <location>
        <begin position="32"/>
        <end position="367"/>
    </location>
</feature>
<dbReference type="AlphaFoldDB" id="A0A0M8MSN4"/>
<dbReference type="PANTHER" id="PTHR38121:SF5">
    <property type="entry name" value="GH16 DOMAIN-CONTAINING PROTEIN"/>
    <property type="match status" value="1"/>
</dbReference>
<accession>A0A0M8MSN4</accession>
<name>A0A0M8MSN4_ESCWE</name>
<evidence type="ECO:0000256" key="1">
    <source>
        <dbReference type="SAM" id="SignalP"/>
    </source>
</evidence>
<dbReference type="Pfam" id="PF00722">
    <property type="entry name" value="Glyco_hydro_16"/>
    <property type="match status" value="1"/>
</dbReference>
<keyword evidence="1" id="KW-0732">Signal</keyword>
<dbReference type="InterPro" id="IPR000757">
    <property type="entry name" value="Beta-glucanase-like"/>
</dbReference>
<dbReference type="PROSITE" id="PS51762">
    <property type="entry name" value="GH16_2"/>
    <property type="match status" value="1"/>
</dbReference>
<dbReference type="STRING" id="150374.A0A0M8MSN4"/>
<reference evidence="3 4" key="1">
    <citation type="submission" date="2015-07" db="EMBL/GenBank/DDBJ databases">
        <title>The genome of the fungus Escovopsis weberi, a specialized disease agent of ant agriculture.</title>
        <authorList>
            <person name="de Man T.J."/>
            <person name="Stajich J.E."/>
            <person name="Kubicek C.P."/>
            <person name="Chenthamara K."/>
            <person name="Atanasova L."/>
            <person name="Druzhinina I.S."/>
            <person name="Birnbaum S."/>
            <person name="Barribeau S.M."/>
            <person name="Teiling C."/>
            <person name="Suen G."/>
            <person name="Currie C."/>
            <person name="Gerardo N.M."/>
        </authorList>
    </citation>
    <scope>NUCLEOTIDE SEQUENCE [LARGE SCALE GENOMIC DNA]</scope>
</reference>
<dbReference type="Gene3D" id="2.60.120.200">
    <property type="match status" value="1"/>
</dbReference>
<gene>
    <name evidence="3" type="ORF">ESCO_001093</name>
</gene>
<evidence type="ECO:0000259" key="2">
    <source>
        <dbReference type="PROSITE" id="PS51762"/>
    </source>
</evidence>
<dbReference type="OrthoDB" id="25131at2759"/>
<sequence>MAFGTRDFRYRKSAGGLLVLLLALAPRFASAVCECGYVVNNTDQGPDPWLFTESIESNFKQVKNIATNSDWQREQFNVSAEAGRGPYGRSFLPGNIDIISAAKASANGGSSNAGLEMRVGGNLVNDAVTTAEIDTARHDLFYGSYRAGMKMTDVNGTCAAFFWYFNDTQEIDMEFLSRQFDRENNIYPVNLVIQSRASAEAGFDAAGTDTFKQVNLTFDPSADFHEYRFDFFENRVFFYADSQLLAAMNGSAIPTTAGHLILQHWSNGNALWSGGPPTEDAFLSVSYVKAYFNSTDPKRQADYAKRCGSFKGTGDGKCLVQDVLSTNASSGGEFLGGDDSHSGALRTDLKWPTIVTFLSLALAFGML</sequence>
<protein>
    <submittedName>
        <fullName evidence="3">Beta-glucanase</fullName>
    </submittedName>
</protein>
<evidence type="ECO:0000313" key="4">
    <source>
        <dbReference type="Proteomes" id="UP000053831"/>
    </source>
</evidence>
<dbReference type="InterPro" id="IPR013320">
    <property type="entry name" value="ConA-like_dom_sf"/>
</dbReference>
<keyword evidence="4" id="KW-1185">Reference proteome</keyword>
<feature type="domain" description="GH16" evidence="2">
    <location>
        <begin position="40"/>
        <end position="296"/>
    </location>
</feature>
<dbReference type="SUPFAM" id="SSF49899">
    <property type="entry name" value="Concanavalin A-like lectins/glucanases"/>
    <property type="match status" value="1"/>
</dbReference>
<dbReference type="Proteomes" id="UP000053831">
    <property type="component" value="Unassembled WGS sequence"/>
</dbReference>
<dbReference type="CDD" id="cd00413">
    <property type="entry name" value="Glyco_hydrolase_16"/>
    <property type="match status" value="1"/>
</dbReference>